<dbReference type="GO" id="GO:0003677">
    <property type="term" value="F:DNA binding"/>
    <property type="evidence" value="ECO:0007669"/>
    <property type="project" value="UniProtKB-KW"/>
</dbReference>
<evidence type="ECO:0000256" key="3">
    <source>
        <dbReference type="ARBA" id="ARBA00023125"/>
    </source>
</evidence>
<reference evidence="7" key="1">
    <citation type="submission" date="2018-05" db="EMBL/GenBank/DDBJ databases">
        <title>Zavarzinia sp. HR-AS.</title>
        <authorList>
            <person name="Lee Y."/>
            <person name="Jeon C.O."/>
        </authorList>
    </citation>
    <scope>NUCLEOTIDE SEQUENCE [LARGE SCALE GENOMIC DNA]</scope>
    <source>
        <strain evidence="7">DSM 1231</strain>
    </source>
</reference>
<dbReference type="Gene3D" id="1.10.260.40">
    <property type="entry name" value="lambda repressor-like DNA-binding domains"/>
    <property type="match status" value="1"/>
</dbReference>
<comment type="caution">
    <text evidence="6">The sequence shown here is derived from an EMBL/GenBank/DDBJ whole genome shotgun (WGS) entry which is preliminary data.</text>
</comment>
<evidence type="ECO:0000259" key="5">
    <source>
        <dbReference type="PROSITE" id="PS50943"/>
    </source>
</evidence>
<evidence type="ECO:0000313" key="7">
    <source>
        <dbReference type="Proteomes" id="UP000246077"/>
    </source>
</evidence>
<protein>
    <submittedName>
        <fullName evidence="6">Cro/Cl family transcriptional regulator</fullName>
    </submittedName>
</protein>
<dbReference type="Proteomes" id="UP000246077">
    <property type="component" value="Unassembled WGS sequence"/>
</dbReference>
<dbReference type="PANTHER" id="PTHR46797">
    <property type="entry name" value="HTH-TYPE TRANSCRIPTIONAL REGULATOR"/>
    <property type="match status" value="1"/>
</dbReference>
<dbReference type="GO" id="GO:0005829">
    <property type="term" value="C:cytosol"/>
    <property type="evidence" value="ECO:0007669"/>
    <property type="project" value="TreeGrafter"/>
</dbReference>
<dbReference type="SUPFAM" id="SSF47413">
    <property type="entry name" value="lambda repressor-like DNA-binding domains"/>
    <property type="match status" value="1"/>
</dbReference>
<dbReference type="GO" id="GO:0003700">
    <property type="term" value="F:DNA-binding transcription factor activity"/>
    <property type="evidence" value="ECO:0007669"/>
    <property type="project" value="TreeGrafter"/>
</dbReference>
<evidence type="ECO:0000256" key="2">
    <source>
        <dbReference type="ARBA" id="ARBA00023015"/>
    </source>
</evidence>
<keyword evidence="3" id="KW-0238">DNA-binding</keyword>
<dbReference type="CDD" id="cd00093">
    <property type="entry name" value="HTH_XRE"/>
    <property type="match status" value="1"/>
</dbReference>
<dbReference type="PANTHER" id="PTHR46797:SF23">
    <property type="entry name" value="HTH-TYPE TRANSCRIPTIONAL REGULATOR SUTR"/>
    <property type="match status" value="1"/>
</dbReference>
<evidence type="ECO:0000256" key="1">
    <source>
        <dbReference type="ARBA" id="ARBA00007227"/>
    </source>
</evidence>
<dbReference type="AlphaFoldDB" id="A0A317DWJ9"/>
<dbReference type="InterPro" id="IPR026281">
    <property type="entry name" value="HTH_RamB"/>
</dbReference>
<dbReference type="PIRSF" id="PIRSF019251">
    <property type="entry name" value="Rv0465c"/>
    <property type="match status" value="1"/>
</dbReference>
<dbReference type="PROSITE" id="PS50943">
    <property type="entry name" value="HTH_CROC1"/>
    <property type="match status" value="1"/>
</dbReference>
<dbReference type="InterPro" id="IPR018653">
    <property type="entry name" value="ScfR_C"/>
</dbReference>
<dbReference type="Pfam" id="PF06114">
    <property type="entry name" value="Peptidase_M78"/>
    <property type="match status" value="1"/>
</dbReference>
<sequence>MRKTFMGVRLRRLREERGLTQLALAKALEISPSYLNQLENNQRPLTVPVLLKINSAFGIDVQMFSDDDEARLIADLRDALSEVGPGGPVSLAEIRELATAMPAVGKALVGLHRRNRQMLERTEAMLSTLGDDKRAFTALAPPMPYEEVRDFFYGKGNHIPELDEAAERLYAEAGLAPGQVAAGLSAYLGRRHDVRIEFTEGEGTPKRRFDPRSRVIRLSPFLRPGQVAFQLATQIAFLEQRPVIDAVTAAAPLSSDEARNLARLGLAHYFAGALILPYGRFLAEAERLRYDIERLATRFGVGFETVCHRLSTLQRPAARGVPFFLIRVDRAGNISKRQSATDFHFSRVGGTCPLWNVYEAFSTPGKVLTQAARMPDGRAYLWIARTVSRNNGGFGTPAKTFAVALGCDIAHAGRLVYSKGLDLSDPDAAVPIGAGCKVCERAHCAQRAFPPIGRPIAVDENTSRPAPYSVA</sequence>
<comment type="similarity">
    <text evidence="1">Belongs to the short-chain fatty acyl-CoA assimilation regulator (ScfR) family.</text>
</comment>
<organism evidence="6 7">
    <name type="scientific">Zavarzinia compransoris</name>
    <dbReference type="NCBI Taxonomy" id="1264899"/>
    <lineage>
        <taxon>Bacteria</taxon>
        <taxon>Pseudomonadati</taxon>
        <taxon>Pseudomonadota</taxon>
        <taxon>Alphaproteobacteria</taxon>
        <taxon>Rhodospirillales</taxon>
        <taxon>Zavarziniaceae</taxon>
        <taxon>Zavarzinia</taxon>
    </lineage>
</organism>
<keyword evidence="7" id="KW-1185">Reference proteome</keyword>
<dbReference type="InterPro" id="IPR050807">
    <property type="entry name" value="TransReg_Diox_bact_type"/>
</dbReference>
<feature type="domain" description="HTH cro/C1-type" evidence="5">
    <location>
        <begin position="10"/>
        <end position="64"/>
    </location>
</feature>
<name>A0A317DWJ9_9PROT</name>
<accession>A0A317DWJ9</accession>
<dbReference type="Pfam" id="PF01381">
    <property type="entry name" value="HTH_3"/>
    <property type="match status" value="1"/>
</dbReference>
<dbReference type="RefSeq" id="WP_109922953.1">
    <property type="nucleotide sequence ID" value="NZ_QGLF01000006.1"/>
</dbReference>
<keyword evidence="2" id="KW-0805">Transcription regulation</keyword>
<gene>
    <name evidence="6" type="ORF">DKG75_19955</name>
</gene>
<dbReference type="Pfam" id="PF09856">
    <property type="entry name" value="ScfRs"/>
    <property type="match status" value="1"/>
</dbReference>
<proteinExistence type="inferred from homology"/>
<dbReference type="InterPro" id="IPR010359">
    <property type="entry name" value="IrrE_HExxH"/>
</dbReference>
<keyword evidence="4" id="KW-0804">Transcription</keyword>
<dbReference type="SMART" id="SM00530">
    <property type="entry name" value="HTH_XRE"/>
    <property type="match status" value="1"/>
</dbReference>
<dbReference type="OrthoDB" id="1123084at2"/>
<evidence type="ECO:0000256" key="4">
    <source>
        <dbReference type="ARBA" id="ARBA00023163"/>
    </source>
</evidence>
<dbReference type="InterPro" id="IPR010982">
    <property type="entry name" value="Lambda_DNA-bd_dom_sf"/>
</dbReference>
<dbReference type="EMBL" id="QGLF01000006">
    <property type="protein sequence ID" value="PWR18246.1"/>
    <property type="molecule type" value="Genomic_DNA"/>
</dbReference>
<dbReference type="InterPro" id="IPR001387">
    <property type="entry name" value="Cro/C1-type_HTH"/>
</dbReference>
<evidence type="ECO:0000313" key="6">
    <source>
        <dbReference type="EMBL" id="PWR18246.1"/>
    </source>
</evidence>